<organism evidence="5 8">
    <name type="scientific">Eisenbergiella massiliensis</name>
    <dbReference type="NCBI Taxonomy" id="1720294"/>
    <lineage>
        <taxon>Bacteria</taxon>
        <taxon>Bacillati</taxon>
        <taxon>Bacillota</taxon>
        <taxon>Clostridia</taxon>
        <taxon>Lachnospirales</taxon>
        <taxon>Lachnospiraceae</taxon>
        <taxon>Eisenbergiella</taxon>
    </lineage>
</organism>
<dbReference type="GO" id="GO:0008484">
    <property type="term" value="F:sulfuric ester hydrolase activity"/>
    <property type="evidence" value="ECO:0007669"/>
    <property type="project" value="TreeGrafter"/>
</dbReference>
<dbReference type="Gene3D" id="3.40.720.10">
    <property type="entry name" value="Alkaline Phosphatase, subunit A"/>
    <property type="match status" value="1"/>
</dbReference>
<feature type="domain" description="Sulfatase N-terminal" evidence="3">
    <location>
        <begin position="12"/>
        <end position="404"/>
    </location>
</feature>
<comment type="caution">
    <text evidence="5">The sequence shown here is derived from an EMBL/GenBank/DDBJ whole genome shotgun (WGS) entry which is preliminary data.</text>
</comment>
<dbReference type="AlphaFoldDB" id="A0A3E3I3L7"/>
<dbReference type="InterPro" id="IPR032506">
    <property type="entry name" value="SGSH_C"/>
</dbReference>
<dbReference type="PANTHER" id="PTHR45953">
    <property type="entry name" value="IDURONATE 2-SULFATASE"/>
    <property type="match status" value="1"/>
</dbReference>
<dbReference type="GO" id="GO:0005737">
    <property type="term" value="C:cytoplasm"/>
    <property type="evidence" value="ECO:0007669"/>
    <property type="project" value="TreeGrafter"/>
</dbReference>
<evidence type="ECO:0000256" key="1">
    <source>
        <dbReference type="ARBA" id="ARBA00022723"/>
    </source>
</evidence>
<keyword evidence="1" id="KW-0479">Metal-binding</keyword>
<dbReference type="InterPro" id="IPR000917">
    <property type="entry name" value="Sulfatase_N"/>
</dbReference>
<proteinExistence type="predicted"/>
<dbReference type="GO" id="GO:0046872">
    <property type="term" value="F:metal ion binding"/>
    <property type="evidence" value="ECO:0007669"/>
    <property type="project" value="UniProtKB-KW"/>
</dbReference>
<reference evidence="5 8" key="1">
    <citation type="submission" date="2018-08" db="EMBL/GenBank/DDBJ databases">
        <title>A genome reference for cultivated species of the human gut microbiota.</title>
        <authorList>
            <person name="Zou Y."/>
            <person name="Xue W."/>
            <person name="Luo G."/>
        </authorList>
    </citation>
    <scope>NUCLEOTIDE SEQUENCE [LARGE SCALE GENOMIC DNA]</scope>
    <source>
        <strain evidence="5 8">AF26-4BH</strain>
        <strain evidence="6">TF05-5AC</strain>
    </source>
</reference>
<accession>A0A3E3I3L7</accession>
<dbReference type="OrthoDB" id="279611at2"/>
<evidence type="ECO:0000313" key="8">
    <source>
        <dbReference type="Proteomes" id="UP000261166"/>
    </source>
</evidence>
<evidence type="ECO:0000313" key="7">
    <source>
        <dbReference type="Proteomes" id="UP000260812"/>
    </source>
</evidence>
<dbReference type="PANTHER" id="PTHR45953:SF1">
    <property type="entry name" value="IDURONATE 2-SULFATASE"/>
    <property type="match status" value="1"/>
</dbReference>
<name>A0A3E3I3L7_9FIRM</name>
<feature type="domain" description="N-sulphoglucosamine sulphohydrolase C-terminal" evidence="4">
    <location>
        <begin position="429"/>
        <end position="516"/>
    </location>
</feature>
<dbReference type="EMBL" id="QVLU01000059">
    <property type="protein sequence ID" value="RGE59515.1"/>
    <property type="molecule type" value="Genomic_DNA"/>
</dbReference>
<protein>
    <submittedName>
        <fullName evidence="5">DUF4976 domain-containing protein</fullName>
    </submittedName>
</protein>
<evidence type="ECO:0000256" key="2">
    <source>
        <dbReference type="ARBA" id="ARBA00022801"/>
    </source>
</evidence>
<evidence type="ECO:0000313" key="6">
    <source>
        <dbReference type="EMBL" id="RGE61628.1"/>
    </source>
</evidence>
<evidence type="ECO:0000313" key="5">
    <source>
        <dbReference type="EMBL" id="RGE59515.1"/>
    </source>
</evidence>
<evidence type="ECO:0000259" key="4">
    <source>
        <dbReference type="Pfam" id="PF16347"/>
    </source>
</evidence>
<sequence>MQKRKGETALKPNFLIFVTDQHRADWLSCMGNDILQTPHIDKIAHRGVLFENTYCNTPLCMPSRATMWTGLPSSVHSARTNGVDLDNKYPVLPQILQDNGYKTISVGKIHLKAWHMSKERGNKNITEYDPALLPECETVWNENKCNKLPDNYFGLEVTHFLGGHGSYCFGEYVQWLQSVRPDIYEALKNQNSAKETTGKKDNYYSEVPKEYHYNEWIKRHTMEELDKCESDKPFFLWCSFPDPHFPFGPPAPYYDAYKKEQMPDPIAWDDSRDNMNEWYHASCYKARGEESIDGGPSPYTLEQIKETKALAWGMVKHIDDCIGEIMKHLEETGKKENTVVIFLADHGELMGDHGMYCKGPFHYEGLLRVPFLISWPGHLPENTRESSLVSLLDFMPTILDLAHIDYPEGPIKAWEGPFEGKPLYTSDPLPGHSLVPLMEKKAEKVQEDILVEDDDDIRHVNLRTLITERYKITVYSHQSYGELFDLQKDPQERENLWECYEYKEIKYHMLERLMQKMLEQQDRTTRRIGIA</sequence>
<dbReference type="SUPFAM" id="SSF53649">
    <property type="entry name" value="Alkaline phosphatase-like"/>
    <property type="match status" value="1"/>
</dbReference>
<gene>
    <name evidence="5" type="ORF">DWY69_30350</name>
    <name evidence="6" type="ORF">DXC51_08680</name>
</gene>
<evidence type="ECO:0000259" key="3">
    <source>
        <dbReference type="Pfam" id="PF00884"/>
    </source>
</evidence>
<keyword evidence="2" id="KW-0378">Hydrolase</keyword>
<dbReference type="Pfam" id="PF16347">
    <property type="entry name" value="SGSH_C"/>
    <property type="match status" value="1"/>
</dbReference>
<dbReference type="Proteomes" id="UP000261166">
    <property type="component" value="Unassembled WGS sequence"/>
</dbReference>
<dbReference type="InterPro" id="IPR017850">
    <property type="entry name" value="Alkaline_phosphatase_core_sf"/>
</dbReference>
<dbReference type="Pfam" id="PF00884">
    <property type="entry name" value="Sulfatase"/>
    <property type="match status" value="1"/>
</dbReference>
<keyword evidence="7" id="KW-1185">Reference proteome</keyword>
<dbReference type="Proteomes" id="UP000260812">
    <property type="component" value="Unassembled WGS sequence"/>
</dbReference>
<dbReference type="RefSeq" id="WP_117531875.1">
    <property type="nucleotide sequence ID" value="NZ_JBKUNB010000002.1"/>
</dbReference>
<dbReference type="EMBL" id="QVLV01000005">
    <property type="protein sequence ID" value="RGE61628.1"/>
    <property type="molecule type" value="Genomic_DNA"/>
</dbReference>